<dbReference type="EMBL" id="AC093181">
    <property type="protein sequence ID" value="AAL58161.1"/>
    <property type="molecule type" value="Genomic_DNA"/>
</dbReference>
<organism evidence="3 4">
    <name type="scientific">Oryza sativa subsp. japonica</name>
    <name type="common">Rice</name>
    <dbReference type="NCBI Taxonomy" id="39947"/>
    <lineage>
        <taxon>Eukaryota</taxon>
        <taxon>Viridiplantae</taxon>
        <taxon>Streptophyta</taxon>
        <taxon>Embryophyta</taxon>
        <taxon>Tracheophyta</taxon>
        <taxon>Spermatophyta</taxon>
        <taxon>Magnoliopsida</taxon>
        <taxon>Liliopsida</taxon>
        <taxon>Poales</taxon>
        <taxon>Poaceae</taxon>
        <taxon>BOP clade</taxon>
        <taxon>Oryzoideae</taxon>
        <taxon>Oryzeae</taxon>
        <taxon>Oryzinae</taxon>
        <taxon>Oryza</taxon>
        <taxon>Oryza sativa</taxon>
    </lineage>
</organism>
<reference evidence="4" key="2">
    <citation type="journal article" date="2008" name="Nucleic Acids Res.">
        <title>The rice annotation project database (RAP-DB): 2008 update.</title>
        <authorList>
            <consortium name="The rice annotation project (RAP)"/>
        </authorList>
    </citation>
    <scope>GENOME REANNOTATION</scope>
    <source>
        <strain evidence="4">cv. Nipponbare</strain>
    </source>
</reference>
<dbReference type="AlphaFoldDB" id="Q8W2T0"/>
<evidence type="ECO:0000259" key="2">
    <source>
        <dbReference type="Pfam" id="PF05754"/>
    </source>
</evidence>
<name>Q8W2T0_ORYSJ</name>
<reference evidence="4" key="1">
    <citation type="journal article" date="2005" name="Nature">
        <title>The map-based sequence of the rice genome.</title>
        <authorList>
            <consortium name="International rice genome sequencing project (IRGSP)"/>
            <person name="Matsumoto T."/>
            <person name="Wu J."/>
            <person name="Kanamori H."/>
            <person name="Katayose Y."/>
            <person name="Fujisawa M."/>
            <person name="Namiki N."/>
            <person name="Mizuno H."/>
            <person name="Yamamoto K."/>
            <person name="Antonio B.A."/>
            <person name="Baba T."/>
            <person name="Sakata K."/>
            <person name="Nagamura Y."/>
            <person name="Aoki H."/>
            <person name="Arikawa K."/>
            <person name="Arita K."/>
            <person name="Bito T."/>
            <person name="Chiden Y."/>
            <person name="Fujitsuka N."/>
            <person name="Fukunaka R."/>
            <person name="Hamada M."/>
            <person name="Harada C."/>
            <person name="Hayashi A."/>
            <person name="Hijishita S."/>
            <person name="Honda M."/>
            <person name="Hosokawa S."/>
            <person name="Ichikawa Y."/>
            <person name="Idonuma A."/>
            <person name="Iijima M."/>
            <person name="Ikeda M."/>
            <person name="Ikeno M."/>
            <person name="Ito K."/>
            <person name="Ito S."/>
            <person name="Ito T."/>
            <person name="Ito Y."/>
            <person name="Ito Y."/>
            <person name="Iwabuchi A."/>
            <person name="Kamiya K."/>
            <person name="Karasawa W."/>
            <person name="Kurita K."/>
            <person name="Katagiri S."/>
            <person name="Kikuta A."/>
            <person name="Kobayashi H."/>
            <person name="Kobayashi N."/>
            <person name="Machita K."/>
            <person name="Maehara T."/>
            <person name="Masukawa M."/>
            <person name="Mizubayashi T."/>
            <person name="Mukai Y."/>
            <person name="Nagasaki H."/>
            <person name="Nagata Y."/>
            <person name="Naito S."/>
            <person name="Nakashima M."/>
            <person name="Nakama Y."/>
            <person name="Nakamichi Y."/>
            <person name="Nakamura M."/>
            <person name="Meguro A."/>
            <person name="Negishi M."/>
            <person name="Ohta I."/>
            <person name="Ohta T."/>
            <person name="Okamoto M."/>
            <person name="Ono N."/>
            <person name="Saji S."/>
            <person name="Sakaguchi M."/>
            <person name="Sakai K."/>
            <person name="Shibata M."/>
            <person name="Shimokawa T."/>
            <person name="Song J."/>
            <person name="Takazaki Y."/>
            <person name="Terasawa K."/>
            <person name="Tsugane M."/>
            <person name="Tsuji K."/>
            <person name="Ueda S."/>
            <person name="Waki K."/>
            <person name="Yamagata H."/>
            <person name="Yamamoto M."/>
            <person name="Yamamoto S."/>
            <person name="Yamane H."/>
            <person name="Yoshiki S."/>
            <person name="Yoshihara R."/>
            <person name="Yukawa K."/>
            <person name="Zhong H."/>
            <person name="Yano M."/>
            <person name="Yuan Q."/>
            <person name="Ouyang S."/>
            <person name="Liu J."/>
            <person name="Jones K.M."/>
            <person name="Gansberger K."/>
            <person name="Moffat K."/>
            <person name="Hill J."/>
            <person name="Bera J."/>
            <person name="Fadrosh D."/>
            <person name="Jin S."/>
            <person name="Johri S."/>
            <person name="Kim M."/>
            <person name="Overton L."/>
            <person name="Reardon M."/>
            <person name="Tsitrin T."/>
            <person name="Vuong H."/>
            <person name="Weaver B."/>
            <person name="Ciecko A."/>
            <person name="Tallon L."/>
            <person name="Jackson J."/>
            <person name="Pai G."/>
            <person name="Aken S.V."/>
            <person name="Utterback T."/>
            <person name="Reidmuller S."/>
            <person name="Feldblyum T."/>
            <person name="Hsiao J."/>
            <person name="Zismann V."/>
            <person name="Iobst S."/>
            <person name="de Vazeille A.R."/>
            <person name="Buell C.R."/>
            <person name="Ying K."/>
            <person name="Li Y."/>
            <person name="Lu T."/>
            <person name="Huang Y."/>
            <person name="Zhao Q."/>
            <person name="Feng Q."/>
            <person name="Zhang L."/>
            <person name="Zhu J."/>
            <person name="Weng Q."/>
            <person name="Mu J."/>
            <person name="Lu Y."/>
            <person name="Fan D."/>
            <person name="Liu Y."/>
            <person name="Guan J."/>
            <person name="Zhang Y."/>
            <person name="Yu S."/>
            <person name="Liu X."/>
            <person name="Zhang Y."/>
            <person name="Hong G."/>
            <person name="Han B."/>
            <person name="Choisne N."/>
            <person name="Demange N."/>
            <person name="Orjeda G."/>
            <person name="Samain S."/>
            <person name="Cattolico L."/>
            <person name="Pelletier E."/>
            <person name="Couloux A."/>
            <person name="Segurens B."/>
            <person name="Wincker P."/>
            <person name="D'Hont A."/>
            <person name="Scarpelli C."/>
            <person name="Weissenbach J."/>
            <person name="Salanoubat M."/>
            <person name="Quetier F."/>
            <person name="Yu Y."/>
            <person name="Kim H.R."/>
            <person name="Rambo T."/>
            <person name="Currie J."/>
            <person name="Collura K."/>
            <person name="Luo M."/>
            <person name="Yang T."/>
            <person name="Ammiraju J.S.S."/>
            <person name="Engler F."/>
            <person name="Soderlund C."/>
            <person name="Wing R.A."/>
            <person name="Palmer L.E."/>
            <person name="de la Bastide M."/>
            <person name="Spiegel L."/>
            <person name="Nascimento L."/>
            <person name="Zutavern T."/>
            <person name="O'Shaughnessy A."/>
            <person name="Dike S."/>
            <person name="Dedhia N."/>
            <person name="Preston R."/>
            <person name="Balija V."/>
            <person name="McCombie W.R."/>
            <person name="Chow T."/>
            <person name="Chen H."/>
            <person name="Chung M."/>
            <person name="Chen C."/>
            <person name="Shaw J."/>
            <person name="Wu H."/>
            <person name="Hsiao K."/>
            <person name="Chao Y."/>
            <person name="Chu M."/>
            <person name="Cheng C."/>
            <person name="Hour A."/>
            <person name="Lee P."/>
            <person name="Lin S."/>
            <person name="Lin Y."/>
            <person name="Liou J."/>
            <person name="Liu S."/>
            <person name="Hsing Y."/>
            <person name="Raghuvanshi S."/>
            <person name="Mohanty A."/>
            <person name="Bharti A.K."/>
            <person name="Gaur A."/>
            <person name="Gupta V."/>
            <person name="Kumar D."/>
            <person name="Ravi V."/>
            <person name="Vij S."/>
            <person name="Kapur A."/>
            <person name="Khurana P."/>
            <person name="Khurana P."/>
            <person name="Khurana J.P."/>
            <person name="Tyagi A.K."/>
            <person name="Gaikwad K."/>
            <person name="Singh A."/>
            <person name="Dalal V."/>
            <person name="Srivastava S."/>
            <person name="Dixit A."/>
            <person name="Pal A.K."/>
            <person name="Ghazi I.A."/>
            <person name="Yadav M."/>
            <person name="Pandit A."/>
            <person name="Bhargava A."/>
            <person name="Sureshbabu K."/>
            <person name="Batra K."/>
            <person name="Sharma T.R."/>
            <person name="Mohapatra T."/>
            <person name="Singh N.K."/>
            <person name="Messing J."/>
            <person name="Nelson A.B."/>
            <person name="Fuks G."/>
            <person name="Kavchok S."/>
            <person name="Keizer G."/>
            <person name="Linton E."/>
            <person name="Llaca V."/>
            <person name="Song R."/>
            <person name="Tanyolac B."/>
            <person name="Young S."/>
            <person name="Ho-Il K."/>
            <person name="Hahn J.H."/>
            <person name="Sangsakoo G."/>
            <person name="Vanavichit A."/>
            <person name="de Mattos Luiz.A.T."/>
            <person name="Zimmer P.D."/>
            <person name="Malone G."/>
            <person name="Dellagostin O."/>
            <person name="de Oliveira A.C."/>
            <person name="Bevan M."/>
            <person name="Bancroft I."/>
            <person name="Minx P."/>
            <person name="Cordum H."/>
            <person name="Wilson R."/>
            <person name="Cheng Z."/>
            <person name="Jin W."/>
            <person name="Jiang J."/>
            <person name="Leong S.A."/>
            <person name="Iwama H."/>
            <person name="Gojobori T."/>
            <person name="Itoh T."/>
            <person name="Niimura Y."/>
            <person name="Fujii Y."/>
            <person name="Habara T."/>
            <person name="Sakai H."/>
            <person name="Sato Y."/>
            <person name="Wilson G."/>
            <person name="Kumar K."/>
            <person name="McCouch S."/>
            <person name="Juretic N."/>
            <person name="Hoen D."/>
            <person name="Wright S."/>
            <person name="Bruskiewich R."/>
            <person name="Bureau T."/>
            <person name="Miyao A."/>
            <person name="Hirochika H."/>
            <person name="Nishikawa T."/>
            <person name="Kadowaki K."/>
            <person name="Sugiura M."/>
            <person name="Burr B."/>
            <person name="Sasaki T."/>
        </authorList>
    </citation>
    <scope>NUCLEOTIDE SEQUENCE [LARGE SCALE GENOMIC DNA]</scope>
    <source>
        <strain evidence="4">cv. Nipponbare</strain>
    </source>
</reference>
<accession>Q8W2T0</accession>
<feature type="compositionally biased region" description="Basic and acidic residues" evidence="1">
    <location>
        <begin position="101"/>
        <end position="121"/>
    </location>
</feature>
<sequence length="191" mass="19710">MTSARRPARDRDLAGARDFGGGNGDHLRVEGNETNPDGGAPVVDGGNGGAAELLLLTAHLTVMAATDGDDGDGGATMPKMTGGGGGLGERRDGARRHGRTRERGQTKEEITGKEEETERNKTPQSIGEDGVGFGRIWGGKRRLGFGSAAPGRRLTKGLTANESSIRRSGVGNIGENERLATCASAGHIHVG</sequence>
<dbReference type="InterPro" id="IPR008552">
    <property type="entry name" value="DUF834"/>
</dbReference>
<feature type="domain" description="DUF834" evidence="2">
    <location>
        <begin position="37"/>
        <end position="74"/>
    </location>
</feature>
<evidence type="ECO:0000256" key="1">
    <source>
        <dbReference type="SAM" id="MobiDB-lite"/>
    </source>
</evidence>
<feature type="compositionally biased region" description="Low complexity" evidence="1">
    <location>
        <begin position="35"/>
        <end position="48"/>
    </location>
</feature>
<evidence type="ECO:0000313" key="4">
    <source>
        <dbReference type="Proteomes" id="UP000000763"/>
    </source>
</evidence>
<dbReference type="Pfam" id="PF05754">
    <property type="entry name" value="DUF834"/>
    <property type="match status" value="1"/>
</dbReference>
<feature type="region of interest" description="Disordered" evidence="1">
    <location>
        <begin position="67"/>
        <end position="133"/>
    </location>
</feature>
<proteinExistence type="predicted"/>
<feature type="region of interest" description="Disordered" evidence="1">
    <location>
        <begin position="1"/>
        <end position="48"/>
    </location>
</feature>
<protein>
    <recommendedName>
        <fullName evidence="2">DUF834 domain-containing protein</fullName>
    </recommendedName>
</protein>
<gene>
    <name evidence="3" type="primary">OSJNBb0089F16.11</name>
</gene>
<dbReference type="Proteomes" id="UP000000763">
    <property type="component" value="Chromosome 10"/>
</dbReference>
<evidence type="ECO:0000313" key="3">
    <source>
        <dbReference type="EMBL" id="AAL58161.1"/>
    </source>
</evidence>